<dbReference type="Proteomes" id="UP000218887">
    <property type="component" value="Unassembled WGS sequence"/>
</dbReference>
<organism evidence="1 2">
    <name type="scientific">Virgibacillus profundi</name>
    <dbReference type="NCBI Taxonomy" id="2024555"/>
    <lineage>
        <taxon>Bacteria</taxon>
        <taxon>Bacillati</taxon>
        <taxon>Bacillota</taxon>
        <taxon>Bacilli</taxon>
        <taxon>Bacillales</taxon>
        <taxon>Bacillaceae</taxon>
        <taxon>Virgibacillus</taxon>
    </lineage>
</organism>
<proteinExistence type="predicted"/>
<reference evidence="1 2" key="1">
    <citation type="submission" date="2017-08" db="EMBL/GenBank/DDBJ databases">
        <title>Virgibacillus indicus sp. nov. and Virgibacillus profoundi sp. nov, two moderately halophilic bacteria isolated from marine sediment by using the Microfluidic Streak Plate.</title>
        <authorList>
            <person name="Xu B."/>
            <person name="Hu B."/>
            <person name="Wang J."/>
            <person name="Zhu Y."/>
            <person name="Huang L."/>
            <person name="Du W."/>
            <person name="Huang Y."/>
        </authorList>
    </citation>
    <scope>NUCLEOTIDE SEQUENCE [LARGE SCALE GENOMIC DNA]</scope>
    <source>
        <strain evidence="1 2">IO3-P3-H5</strain>
    </source>
</reference>
<name>A0A2A2ICB0_9BACI</name>
<dbReference type="Gene3D" id="4.10.280.10">
    <property type="entry name" value="Helix-loop-helix DNA-binding domain"/>
    <property type="match status" value="1"/>
</dbReference>
<sequence length="56" mass="6543">MVETEKLLKQIEFLRTEMTKVALEKGFTNVESISISQELDHLLNLYESKEQSDVKK</sequence>
<dbReference type="InterPro" id="IPR018540">
    <property type="entry name" value="Spo0E-like"/>
</dbReference>
<gene>
    <name evidence="1" type="ORF">CIL05_14250</name>
</gene>
<evidence type="ECO:0000313" key="1">
    <source>
        <dbReference type="EMBL" id="PAV28785.1"/>
    </source>
</evidence>
<dbReference type="AlphaFoldDB" id="A0A2A2ICB0"/>
<evidence type="ECO:0000313" key="2">
    <source>
        <dbReference type="Proteomes" id="UP000218887"/>
    </source>
</evidence>
<dbReference type="GO" id="GO:0043937">
    <property type="term" value="P:regulation of sporulation"/>
    <property type="evidence" value="ECO:0007669"/>
    <property type="project" value="InterPro"/>
</dbReference>
<dbReference type="GO" id="GO:0046983">
    <property type="term" value="F:protein dimerization activity"/>
    <property type="evidence" value="ECO:0007669"/>
    <property type="project" value="InterPro"/>
</dbReference>
<dbReference type="InterPro" id="IPR037208">
    <property type="entry name" value="Spo0E-like_sf"/>
</dbReference>
<dbReference type="SUPFAM" id="SSF140500">
    <property type="entry name" value="BAS1536-like"/>
    <property type="match status" value="1"/>
</dbReference>
<dbReference type="OrthoDB" id="2692170at2"/>
<dbReference type="Pfam" id="PF09388">
    <property type="entry name" value="SpoOE-like"/>
    <property type="match status" value="1"/>
</dbReference>
<protein>
    <submittedName>
        <fullName evidence="1">Spo0E family sporulation regulatory protein-aspartic acid phosphatase</fullName>
    </submittedName>
</protein>
<accession>A0A2A2ICB0</accession>
<dbReference type="EMBL" id="NPOA01000010">
    <property type="protein sequence ID" value="PAV28785.1"/>
    <property type="molecule type" value="Genomic_DNA"/>
</dbReference>
<dbReference type="InterPro" id="IPR036638">
    <property type="entry name" value="HLH_DNA-bd_sf"/>
</dbReference>
<comment type="caution">
    <text evidence="1">The sequence shown here is derived from an EMBL/GenBank/DDBJ whole genome shotgun (WGS) entry which is preliminary data.</text>
</comment>
<dbReference type="RefSeq" id="WP_095656225.1">
    <property type="nucleotide sequence ID" value="NZ_NPOA01000010.1"/>
</dbReference>
<keyword evidence="2" id="KW-1185">Reference proteome</keyword>